<comment type="caution">
    <text evidence="1">The sequence shown here is derived from an EMBL/GenBank/DDBJ whole genome shotgun (WGS) entry which is preliminary data.</text>
</comment>
<proteinExistence type="predicted"/>
<dbReference type="SUPFAM" id="SSF81901">
    <property type="entry name" value="HCP-like"/>
    <property type="match status" value="2"/>
</dbReference>
<dbReference type="Pfam" id="PF08238">
    <property type="entry name" value="Sel1"/>
    <property type="match status" value="6"/>
</dbReference>
<dbReference type="Proteomes" id="UP000267166">
    <property type="component" value="Unassembled WGS sequence"/>
</dbReference>
<organism evidence="1 2">
    <name type="scientific">Acinetobacter cumulans</name>
    <dbReference type="NCBI Taxonomy" id="2136182"/>
    <lineage>
        <taxon>Bacteria</taxon>
        <taxon>Pseudomonadati</taxon>
        <taxon>Pseudomonadota</taxon>
        <taxon>Gammaproteobacteria</taxon>
        <taxon>Moraxellales</taxon>
        <taxon>Moraxellaceae</taxon>
        <taxon>Acinetobacter</taxon>
    </lineage>
</organism>
<dbReference type="InterPro" id="IPR011990">
    <property type="entry name" value="TPR-like_helical_dom_sf"/>
</dbReference>
<name>A0A498DAR4_9GAMM</name>
<gene>
    <name evidence="1" type="ORF">D9K80_11065</name>
</gene>
<dbReference type="AlphaFoldDB" id="A0A498DAR4"/>
<dbReference type="SMART" id="SM00671">
    <property type="entry name" value="SEL1"/>
    <property type="match status" value="6"/>
</dbReference>
<reference evidence="1 2" key="1">
    <citation type="submission" date="2018-09" db="EMBL/GenBank/DDBJ databases">
        <title>The draft genome of Acinetobacter sp. strains.</title>
        <authorList>
            <person name="Qin J."/>
            <person name="Feng Y."/>
            <person name="Zong Z."/>
        </authorList>
    </citation>
    <scope>NUCLEOTIDE SEQUENCE [LARGE SCALE GENOMIC DNA]</scope>
    <source>
        <strain evidence="1 2">WCHAc060003</strain>
    </source>
</reference>
<dbReference type="EMBL" id="RCHD01000024">
    <property type="protein sequence ID" value="RLL34580.1"/>
    <property type="molecule type" value="Genomic_DNA"/>
</dbReference>
<evidence type="ECO:0000313" key="1">
    <source>
        <dbReference type="EMBL" id="RLL34580.1"/>
    </source>
</evidence>
<dbReference type="PANTHER" id="PTHR11102:SF160">
    <property type="entry name" value="ERAD-ASSOCIATED E3 UBIQUITIN-PROTEIN LIGASE COMPONENT HRD3"/>
    <property type="match status" value="1"/>
</dbReference>
<dbReference type="Gene3D" id="1.25.40.10">
    <property type="entry name" value="Tetratricopeptide repeat domain"/>
    <property type="match status" value="3"/>
</dbReference>
<evidence type="ECO:0000313" key="2">
    <source>
        <dbReference type="Proteomes" id="UP000267166"/>
    </source>
</evidence>
<accession>A0A498DAR4</accession>
<protein>
    <submittedName>
        <fullName evidence="1">Sel1 repeat family protein</fullName>
    </submittedName>
</protein>
<dbReference type="InterPro" id="IPR006597">
    <property type="entry name" value="Sel1-like"/>
</dbReference>
<sequence length="403" mass="46284">MVICVAIIAGGPTLLMYKDEIVKWLASKGYKCPKCGHEDWVGVSDDYISSVDRGAKSKINTNKLVDVGGAAKVNESFESAKQNIEPKKINKPRFKYIDKSLPFQWARVTIDNVKQIENLKLLAKVNNGAAENKLAQLYYEGKDIEQDYKESYFWANISAQKDNQSSQNLLSILYRNGWGVEKNYETSEFWFKKANLSNQSKFKINIDLTKELIVDPKQLSEIRELSKKDDGSVENRLGQIYYSGIKTNQNYSRAFKWSKVSAEKGNKDAQIRLSNLYRNGWGVVRNKELAIFWLEKSKSIVISESKEIAKINWCDISDLKQFNEIRLLANSNDGSAENLIGHIFYGGIKTKKNYVKAFDYSKLAAEQGIKDAQLRLFFLYKYGHGTPRDEKLAEFWLDKYREK</sequence>
<dbReference type="PANTHER" id="PTHR11102">
    <property type="entry name" value="SEL-1-LIKE PROTEIN"/>
    <property type="match status" value="1"/>
</dbReference>
<dbReference type="InterPro" id="IPR050767">
    <property type="entry name" value="Sel1_AlgK"/>
</dbReference>